<evidence type="ECO:0000259" key="1">
    <source>
        <dbReference type="Pfam" id="PF01814"/>
    </source>
</evidence>
<protein>
    <submittedName>
        <fullName evidence="2">Hemerythrin domain-containing protein</fullName>
    </submittedName>
</protein>
<organism evidence="2 3">
    <name type="scientific">Ramlibacter lithotrophicus</name>
    <dbReference type="NCBI Taxonomy" id="2606681"/>
    <lineage>
        <taxon>Bacteria</taxon>
        <taxon>Pseudomonadati</taxon>
        <taxon>Pseudomonadota</taxon>
        <taxon>Betaproteobacteria</taxon>
        <taxon>Burkholderiales</taxon>
        <taxon>Comamonadaceae</taxon>
        <taxon>Ramlibacter</taxon>
    </lineage>
</organism>
<gene>
    <name evidence="2" type="ORF">RAMLITH_08130</name>
</gene>
<keyword evidence="3" id="KW-1185">Reference proteome</keyword>
<name>A0A7X6DEM2_9BURK</name>
<comment type="caution">
    <text evidence="2">The sequence shown here is derived from an EMBL/GenBank/DDBJ whole genome shotgun (WGS) entry which is preliminary data.</text>
</comment>
<evidence type="ECO:0000313" key="2">
    <source>
        <dbReference type="EMBL" id="NKE65789.1"/>
    </source>
</evidence>
<feature type="domain" description="Hemerythrin-like" evidence="1">
    <location>
        <begin position="15"/>
        <end position="153"/>
    </location>
</feature>
<dbReference type="CDD" id="cd12108">
    <property type="entry name" value="Hr-like"/>
    <property type="match status" value="1"/>
</dbReference>
<dbReference type="Gene3D" id="1.20.120.520">
    <property type="entry name" value="nmb1532 protein domain like"/>
    <property type="match status" value="1"/>
</dbReference>
<dbReference type="Pfam" id="PF01814">
    <property type="entry name" value="Hemerythrin"/>
    <property type="match status" value="1"/>
</dbReference>
<accession>A0A7X6DEM2</accession>
<proteinExistence type="predicted"/>
<dbReference type="EMBL" id="VTOX01000002">
    <property type="protein sequence ID" value="NKE65789.1"/>
    <property type="molecule type" value="Genomic_DNA"/>
</dbReference>
<dbReference type="InterPro" id="IPR012312">
    <property type="entry name" value="Hemerythrin-like"/>
</dbReference>
<reference evidence="2 3" key="1">
    <citation type="journal article" date="2020" name="Nature">
        <title>Bacterial chemolithoautotrophy via manganese oxidation.</title>
        <authorList>
            <person name="Yu H."/>
            <person name="Leadbetter J.R."/>
        </authorList>
    </citation>
    <scope>NUCLEOTIDE SEQUENCE [LARGE SCALE GENOMIC DNA]</scope>
    <source>
        <strain evidence="2 3">RBP-1</strain>
    </source>
</reference>
<dbReference type="AlphaFoldDB" id="A0A7X6DEM2"/>
<evidence type="ECO:0000313" key="3">
    <source>
        <dbReference type="Proteomes" id="UP000521868"/>
    </source>
</evidence>
<dbReference type="Proteomes" id="UP000521868">
    <property type="component" value="Unassembled WGS sequence"/>
</dbReference>
<sequence>MSSLLPGPAPGFEQPFEMLEACHERVHRMLDLLERLRGYLPDHGADSSARDAARDVMRYFDQAAPNHHRDEELHVFPPLLAGGDADTAALVRRLQQDHVQMESSWQAARAVLARIEAGVLAVLAPADEAALEAFAGLYDGHIEAEEAIVYPAAAALLDEPAQAAMGEEMMRRRGVR</sequence>